<evidence type="ECO:0000313" key="1">
    <source>
        <dbReference type="EMBL" id="KAI6080972.1"/>
    </source>
</evidence>
<dbReference type="EMBL" id="MU394413">
    <property type="protein sequence ID" value="KAI6080972.1"/>
    <property type="molecule type" value="Genomic_DNA"/>
</dbReference>
<gene>
    <name evidence="1" type="ORF">F4821DRAFT_250318</name>
</gene>
<keyword evidence="2" id="KW-1185">Reference proteome</keyword>
<accession>A0ACC0CKJ1</accession>
<name>A0ACC0CKJ1_9PEZI</name>
<sequence>MMIYHKIQLPIFHIAVDGAPQGHGRLHLWRSTGRAGSVIFSVYIVEDFTLGYVRTSCFDNLPLVEGDESEKYDQPNKGQLVRWASAHSIICQHFPPPPQPRLSWTSQLPAGVDGEIHGPLCAVVLLLSYMTTQKTPLTSVPLALAGEGYGHTTINGAIDALPGNVTEETLEDANPLADAPFEDWPSDPGLEPAPSRTNHKRRSTRKRPRVDHEDAPRRNKRRRHCARVSLAYVTSMEGTPKAHQYAWNRRGGCWQVTPGELLEEDLLNHLDLHEDRVSIYVRPEAGDTVRMELHEGEEFIGWDKLGSRKYRVSIGEMKYLLQYPDQHVEFTYRLHTDYIIHNPFEADIASLLWRLVT</sequence>
<protein>
    <submittedName>
        <fullName evidence="1">Uncharacterized protein</fullName>
    </submittedName>
</protein>
<comment type="caution">
    <text evidence="1">The sequence shown here is derived from an EMBL/GenBank/DDBJ whole genome shotgun (WGS) entry which is preliminary data.</text>
</comment>
<dbReference type="Proteomes" id="UP001497680">
    <property type="component" value="Unassembled WGS sequence"/>
</dbReference>
<proteinExistence type="predicted"/>
<organism evidence="1 2">
    <name type="scientific">Hypoxylon rubiginosum</name>
    <dbReference type="NCBI Taxonomy" id="110542"/>
    <lineage>
        <taxon>Eukaryota</taxon>
        <taxon>Fungi</taxon>
        <taxon>Dikarya</taxon>
        <taxon>Ascomycota</taxon>
        <taxon>Pezizomycotina</taxon>
        <taxon>Sordariomycetes</taxon>
        <taxon>Xylariomycetidae</taxon>
        <taxon>Xylariales</taxon>
        <taxon>Hypoxylaceae</taxon>
        <taxon>Hypoxylon</taxon>
    </lineage>
</organism>
<evidence type="ECO:0000313" key="2">
    <source>
        <dbReference type="Proteomes" id="UP001497680"/>
    </source>
</evidence>
<reference evidence="1 2" key="1">
    <citation type="journal article" date="2022" name="New Phytol.">
        <title>Ecological generalism drives hyperdiversity of secondary metabolite gene clusters in xylarialean endophytes.</title>
        <authorList>
            <person name="Franco M.E.E."/>
            <person name="Wisecaver J.H."/>
            <person name="Arnold A.E."/>
            <person name="Ju Y.M."/>
            <person name="Slot J.C."/>
            <person name="Ahrendt S."/>
            <person name="Moore L.P."/>
            <person name="Eastman K.E."/>
            <person name="Scott K."/>
            <person name="Konkel Z."/>
            <person name="Mondo S.J."/>
            <person name="Kuo A."/>
            <person name="Hayes R.D."/>
            <person name="Haridas S."/>
            <person name="Andreopoulos B."/>
            <person name="Riley R."/>
            <person name="LaButti K."/>
            <person name="Pangilinan J."/>
            <person name="Lipzen A."/>
            <person name="Amirebrahimi M."/>
            <person name="Yan J."/>
            <person name="Adam C."/>
            <person name="Keymanesh K."/>
            <person name="Ng V."/>
            <person name="Louie K."/>
            <person name="Northen T."/>
            <person name="Drula E."/>
            <person name="Henrissat B."/>
            <person name="Hsieh H.M."/>
            <person name="Youens-Clark K."/>
            <person name="Lutzoni F."/>
            <person name="Miadlikowska J."/>
            <person name="Eastwood D.C."/>
            <person name="Hamelin R.C."/>
            <person name="Grigoriev I.V."/>
            <person name="U'Ren J.M."/>
        </authorList>
    </citation>
    <scope>NUCLEOTIDE SEQUENCE [LARGE SCALE GENOMIC DNA]</scope>
    <source>
        <strain evidence="1 2">ER1909</strain>
    </source>
</reference>